<keyword evidence="13" id="KW-1185">Reference proteome</keyword>
<evidence type="ECO:0000256" key="4">
    <source>
        <dbReference type="ARBA" id="ARBA00022723"/>
    </source>
</evidence>
<comment type="catalytic activity">
    <reaction evidence="1 10">
        <text>(6R)-NADHX = (6S)-NADHX</text>
        <dbReference type="Rhea" id="RHEA:32215"/>
        <dbReference type="ChEBI" id="CHEBI:64074"/>
        <dbReference type="ChEBI" id="CHEBI:64075"/>
        <dbReference type="EC" id="5.1.99.6"/>
    </reaction>
</comment>
<comment type="similarity">
    <text evidence="10">Belongs to the NnrE/AIBP family.</text>
</comment>
<evidence type="ECO:0000256" key="8">
    <source>
        <dbReference type="ARBA" id="ARBA00023027"/>
    </source>
</evidence>
<evidence type="ECO:0000313" key="12">
    <source>
        <dbReference type="EMBL" id="MBB3206854.1"/>
    </source>
</evidence>
<comment type="catalytic activity">
    <reaction evidence="2 10">
        <text>(6R)-NADPHX = (6S)-NADPHX</text>
        <dbReference type="Rhea" id="RHEA:32227"/>
        <dbReference type="ChEBI" id="CHEBI:64076"/>
        <dbReference type="ChEBI" id="CHEBI:64077"/>
        <dbReference type="EC" id="5.1.99.6"/>
    </reaction>
</comment>
<gene>
    <name evidence="10" type="primary">nnrE</name>
    <name evidence="12" type="ORF">FHS27_002668</name>
</gene>
<feature type="binding site" evidence="10">
    <location>
        <begin position="73"/>
        <end position="77"/>
    </location>
    <ligand>
        <name>(6S)-NADPHX</name>
        <dbReference type="ChEBI" id="CHEBI:64076"/>
    </ligand>
</feature>
<keyword evidence="9 10" id="KW-0413">Isomerase</keyword>
<dbReference type="SUPFAM" id="SSF64153">
    <property type="entry name" value="YjeF N-terminal domain-like"/>
    <property type="match status" value="1"/>
</dbReference>
<dbReference type="InterPro" id="IPR004443">
    <property type="entry name" value="YjeF_N_dom"/>
</dbReference>
<evidence type="ECO:0000256" key="3">
    <source>
        <dbReference type="ARBA" id="ARBA00012228"/>
    </source>
</evidence>
<keyword evidence="6 10" id="KW-0521">NADP</keyword>
<dbReference type="InterPro" id="IPR036652">
    <property type="entry name" value="YjeF_N_dom_sf"/>
</dbReference>
<evidence type="ECO:0000256" key="5">
    <source>
        <dbReference type="ARBA" id="ARBA00022741"/>
    </source>
</evidence>
<dbReference type="EC" id="5.1.99.6" evidence="3 10"/>
<dbReference type="GO" id="GO:0046872">
    <property type="term" value="F:metal ion binding"/>
    <property type="evidence" value="ECO:0007669"/>
    <property type="project" value="UniProtKB-KW"/>
</dbReference>
<comment type="function">
    <text evidence="10">Catalyzes the epimerization of the S- and R-forms of NAD(P)HX, a damaged form of NAD(P)H that is a result of enzymatic or heat-dependent hydration. This is a prerequisite for the S-specific NAD(P)H-hydrate dehydratase to allow the repair of both epimers of NAD(P)HX.</text>
</comment>
<comment type="cofactor">
    <cofactor evidence="10">
        <name>K(+)</name>
        <dbReference type="ChEBI" id="CHEBI:29103"/>
    </cofactor>
    <text evidence="10">Binds 1 potassium ion per subunit.</text>
</comment>
<feature type="binding site" evidence="10">
    <location>
        <position position="142"/>
    </location>
    <ligand>
        <name>K(+)</name>
        <dbReference type="ChEBI" id="CHEBI:29103"/>
    </ligand>
</feature>
<evidence type="ECO:0000256" key="9">
    <source>
        <dbReference type="ARBA" id="ARBA00023235"/>
    </source>
</evidence>
<dbReference type="NCBIfam" id="TIGR00197">
    <property type="entry name" value="yjeF_nterm"/>
    <property type="match status" value="1"/>
</dbReference>
<comment type="caution">
    <text evidence="12">The sequence shown here is derived from an EMBL/GenBank/DDBJ whole genome shotgun (WGS) entry which is preliminary data.</text>
</comment>
<dbReference type="PANTHER" id="PTHR13232:SF10">
    <property type="entry name" value="NAD(P)H-HYDRATE EPIMERASE"/>
    <property type="match status" value="1"/>
</dbReference>
<evidence type="ECO:0000256" key="2">
    <source>
        <dbReference type="ARBA" id="ARBA00000909"/>
    </source>
</evidence>
<dbReference type="PROSITE" id="PS51385">
    <property type="entry name" value="YJEF_N"/>
    <property type="match status" value="1"/>
</dbReference>
<feature type="binding site" evidence="10">
    <location>
        <begin position="146"/>
        <end position="152"/>
    </location>
    <ligand>
        <name>(6S)-NADPHX</name>
        <dbReference type="ChEBI" id="CHEBI:64076"/>
    </ligand>
</feature>
<dbReference type="HAMAP" id="MF_01966">
    <property type="entry name" value="NADHX_epimerase"/>
    <property type="match status" value="1"/>
</dbReference>
<accession>A0A7W5DZ37</accession>
<keyword evidence="7 10" id="KW-0630">Potassium</keyword>
<comment type="caution">
    <text evidence="10">Lacks conserved residue(s) required for the propagation of feature annotation.</text>
</comment>
<feature type="binding site" evidence="10">
    <location>
        <position position="184"/>
    </location>
    <ligand>
        <name>K(+)</name>
        <dbReference type="ChEBI" id="CHEBI:29103"/>
    </ligand>
</feature>
<feature type="domain" description="YjeF N-terminal" evidence="11">
    <location>
        <begin position="24"/>
        <end position="238"/>
    </location>
</feature>
<keyword evidence="8 10" id="KW-0520">NAD</keyword>
<dbReference type="Proteomes" id="UP000536179">
    <property type="component" value="Unassembled WGS sequence"/>
</dbReference>
<reference evidence="12 13" key="1">
    <citation type="submission" date="2020-08" db="EMBL/GenBank/DDBJ databases">
        <title>Genomic Encyclopedia of Type Strains, Phase III (KMG-III): the genomes of soil and plant-associated and newly described type strains.</title>
        <authorList>
            <person name="Whitman W."/>
        </authorList>
    </citation>
    <scope>NUCLEOTIDE SEQUENCE [LARGE SCALE GENOMIC DNA]</scope>
    <source>
        <strain evidence="12 13">CECT 8075</strain>
    </source>
</reference>
<evidence type="ECO:0000256" key="6">
    <source>
        <dbReference type="ARBA" id="ARBA00022857"/>
    </source>
</evidence>
<evidence type="ECO:0000256" key="10">
    <source>
        <dbReference type="HAMAP-Rule" id="MF_01966"/>
    </source>
</evidence>
<dbReference type="RefSeq" id="WP_184305288.1">
    <property type="nucleotide sequence ID" value="NZ_JACHXU010000008.1"/>
</dbReference>
<organism evidence="12 13">
    <name type="scientific">Aporhodopirellula rubra</name>
    <dbReference type="NCBI Taxonomy" id="980271"/>
    <lineage>
        <taxon>Bacteria</taxon>
        <taxon>Pseudomonadati</taxon>
        <taxon>Planctomycetota</taxon>
        <taxon>Planctomycetia</taxon>
        <taxon>Pirellulales</taxon>
        <taxon>Pirellulaceae</taxon>
        <taxon>Aporhodopirellula</taxon>
    </lineage>
</organism>
<dbReference type="PANTHER" id="PTHR13232">
    <property type="entry name" value="NAD(P)H-HYDRATE EPIMERASE"/>
    <property type="match status" value="1"/>
</dbReference>
<name>A0A7W5DZ37_9BACT</name>
<feature type="binding site" evidence="10">
    <location>
        <position position="181"/>
    </location>
    <ligand>
        <name>(6S)-NADPHX</name>
        <dbReference type="ChEBI" id="CHEBI:64076"/>
    </ligand>
</feature>
<dbReference type="InterPro" id="IPR032976">
    <property type="entry name" value="YJEFN_prot_NAXE-like"/>
</dbReference>
<keyword evidence="4 10" id="KW-0479">Metal-binding</keyword>
<evidence type="ECO:0000313" key="13">
    <source>
        <dbReference type="Proteomes" id="UP000536179"/>
    </source>
</evidence>
<evidence type="ECO:0000256" key="7">
    <source>
        <dbReference type="ARBA" id="ARBA00022958"/>
    </source>
</evidence>
<feature type="binding site" evidence="10">
    <location>
        <position position="74"/>
    </location>
    <ligand>
        <name>K(+)</name>
        <dbReference type="ChEBI" id="CHEBI:29103"/>
    </ligand>
</feature>
<evidence type="ECO:0000256" key="1">
    <source>
        <dbReference type="ARBA" id="ARBA00000013"/>
    </source>
</evidence>
<dbReference type="Gene3D" id="3.40.50.10260">
    <property type="entry name" value="YjeF N-terminal domain"/>
    <property type="match status" value="1"/>
</dbReference>
<evidence type="ECO:0000259" key="11">
    <source>
        <dbReference type="PROSITE" id="PS51385"/>
    </source>
</evidence>
<dbReference type="GO" id="GO:0052856">
    <property type="term" value="F:NAD(P)HX epimerase activity"/>
    <property type="evidence" value="ECO:0007669"/>
    <property type="project" value="UniProtKB-UniRule"/>
</dbReference>
<protein>
    <recommendedName>
        <fullName evidence="3 10">NAD(P)H-hydrate epimerase</fullName>
        <ecNumber evidence="3 10">5.1.99.6</ecNumber>
    </recommendedName>
    <alternativeName>
        <fullName evidence="10">NAD(P)HX epimerase</fullName>
    </alternativeName>
</protein>
<sequence length="244" mass="25458">MSTKSVPLAEAEQMKWPVFSVAQSREVDRVAIEQYDIPGIDLMRNAGSACADRLLSELPGDCPTTLILAGAGNNGGDGYVIAKCLASANRPVSVVSLVDTDKLSGDAKQSHDDAIEAGVRVDIANADAIVARIKNHEGMIVDALLGTGSKGAPRSPFAEAIRAANETHAPTTHRPSRVAIDIPSGLDGDSGEPSQPTFRAELTLTFVTPKIGMSNPAAAPYLGELEVIDIGIPDALKRQLGIPG</sequence>
<dbReference type="GO" id="GO:0000166">
    <property type="term" value="F:nucleotide binding"/>
    <property type="evidence" value="ECO:0007669"/>
    <property type="project" value="UniProtKB-KW"/>
</dbReference>
<dbReference type="AlphaFoldDB" id="A0A7W5DZ37"/>
<dbReference type="Pfam" id="PF03853">
    <property type="entry name" value="YjeF_N"/>
    <property type="match status" value="1"/>
</dbReference>
<proteinExistence type="inferred from homology"/>
<dbReference type="EMBL" id="JACHXU010000008">
    <property type="protein sequence ID" value="MBB3206854.1"/>
    <property type="molecule type" value="Genomic_DNA"/>
</dbReference>
<keyword evidence="5 10" id="KW-0547">Nucleotide-binding</keyword>